<evidence type="ECO:0000313" key="2">
    <source>
        <dbReference type="Proteomes" id="UP000813462"/>
    </source>
</evidence>
<sequence length="164" mass="18885">MTMILKTEANKVQQQLGDQDQHSRVWNFYIFLFASFDNLELLVLESLPSLTSFNMGNCAMQFPKLSRVVVAGNRPELRSFCGHGSTITTPKLTTFVRRRTPTYRNIYAGLEHTDSQIIIHDRWLDSFAADAEADDKIELLEEECSNININTTIQEFWENHLAQN</sequence>
<evidence type="ECO:0000313" key="1">
    <source>
        <dbReference type="EMBL" id="KAH7534019.1"/>
    </source>
</evidence>
<dbReference type="EMBL" id="JAEACU010000004">
    <property type="protein sequence ID" value="KAH7534019.1"/>
    <property type="molecule type" value="Genomic_DNA"/>
</dbReference>
<dbReference type="Proteomes" id="UP000813462">
    <property type="component" value="Unassembled WGS sequence"/>
</dbReference>
<proteinExistence type="predicted"/>
<dbReference type="AlphaFoldDB" id="A0A978VLQ0"/>
<reference evidence="1" key="1">
    <citation type="journal article" date="2021" name="Front. Plant Sci.">
        <title>Chromosome-Scale Genome Assembly for Chinese Sour Jujube and Insights Into Its Genome Evolution and Domestication Signature.</title>
        <authorList>
            <person name="Shen L.-Y."/>
            <person name="Luo H."/>
            <person name="Wang X.-L."/>
            <person name="Wang X.-M."/>
            <person name="Qiu X.-J."/>
            <person name="Liu H."/>
            <person name="Zhou S.-S."/>
            <person name="Jia K.-H."/>
            <person name="Nie S."/>
            <person name="Bao Y.-T."/>
            <person name="Zhang R.-G."/>
            <person name="Yun Q.-Z."/>
            <person name="Chai Y.-H."/>
            <person name="Lu J.-Y."/>
            <person name="Li Y."/>
            <person name="Zhao S.-W."/>
            <person name="Mao J.-F."/>
            <person name="Jia S.-G."/>
            <person name="Mao Y.-M."/>
        </authorList>
    </citation>
    <scope>NUCLEOTIDE SEQUENCE</scope>
    <source>
        <strain evidence="1">AT0</strain>
        <tissue evidence="1">Leaf</tissue>
    </source>
</reference>
<name>A0A978VLQ0_ZIZJJ</name>
<protein>
    <submittedName>
        <fullName evidence="1">Uncharacterized protein</fullName>
    </submittedName>
</protein>
<comment type="caution">
    <text evidence="1">The sequence shown here is derived from an EMBL/GenBank/DDBJ whole genome shotgun (WGS) entry which is preliminary data.</text>
</comment>
<organism evidence="1 2">
    <name type="scientific">Ziziphus jujuba var. spinosa</name>
    <dbReference type="NCBI Taxonomy" id="714518"/>
    <lineage>
        <taxon>Eukaryota</taxon>
        <taxon>Viridiplantae</taxon>
        <taxon>Streptophyta</taxon>
        <taxon>Embryophyta</taxon>
        <taxon>Tracheophyta</taxon>
        <taxon>Spermatophyta</taxon>
        <taxon>Magnoliopsida</taxon>
        <taxon>eudicotyledons</taxon>
        <taxon>Gunneridae</taxon>
        <taxon>Pentapetalae</taxon>
        <taxon>rosids</taxon>
        <taxon>fabids</taxon>
        <taxon>Rosales</taxon>
        <taxon>Rhamnaceae</taxon>
        <taxon>Paliureae</taxon>
        <taxon>Ziziphus</taxon>
    </lineage>
</organism>
<accession>A0A978VLQ0</accession>
<gene>
    <name evidence="1" type="ORF">FEM48_Zijuj04G0193300</name>
</gene>